<name>A8N395_COPC7</name>
<feature type="domain" description="N-acetyltransferase" evidence="1">
    <location>
        <begin position="27"/>
        <end position="200"/>
    </location>
</feature>
<dbReference type="Pfam" id="PF13302">
    <property type="entry name" value="Acetyltransf_3"/>
    <property type="match status" value="1"/>
</dbReference>
<evidence type="ECO:0000259" key="1">
    <source>
        <dbReference type="Pfam" id="PF13302"/>
    </source>
</evidence>
<dbReference type="SUPFAM" id="SSF55729">
    <property type="entry name" value="Acyl-CoA N-acyltransferases (Nat)"/>
    <property type="match status" value="1"/>
</dbReference>
<dbReference type="GeneID" id="6005768"/>
<dbReference type="InterPro" id="IPR016181">
    <property type="entry name" value="Acyl_CoA_acyltransferase"/>
</dbReference>
<dbReference type="OMA" id="PYLECHG"/>
<dbReference type="Gene3D" id="3.40.630.30">
    <property type="match status" value="1"/>
</dbReference>
<dbReference type="AlphaFoldDB" id="A8N395"/>
<comment type="caution">
    <text evidence="2">The sequence shown here is derived from an EMBL/GenBank/DDBJ whole genome shotgun (WGS) entry which is preliminary data.</text>
</comment>
<reference evidence="2 3" key="1">
    <citation type="journal article" date="2010" name="Proc. Natl. Acad. Sci. U.S.A.">
        <title>Insights into evolution of multicellular fungi from the assembled chromosomes of the mushroom Coprinopsis cinerea (Coprinus cinereus).</title>
        <authorList>
            <person name="Stajich J.E."/>
            <person name="Wilke S.K."/>
            <person name="Ahren D."/>
            <person name="Au C.H."/>
            <person name="Birren B.W."/>
            <person name="Borodovsky M."/>
            <person name="Burns C."/>
            <person name="Canback B."/>
            <person name="Casselton L.A."/>
            <person name="Cheng C.K."/>
            <person name="Deng J."/>
            <person name="Dietrich F.S."/>
            <person name="Fargo D.C."/>
            <person name="Farman M.L."/>
            <person name="Gathman A.C."/>
            <person name="Goldberg J."/>
            <person name="Guigo R."/>
            <person name="Hoegger P.J."/>
            <person name="Hooker J.B."/>
            <person name="Huggins A."/>
            <person name="James T.Y."/>
            <person name="Kamada T."/>
            <person name="Kilaru S."/>
            <person name="Kodira C."/>
            <person name="Kues U."/>
            <person name="Kupfer D."/>
            <person name="Kwan H.S."/>
            <person name="Lomsadze A."/>
            <person name="Li W."/>
            <person name="Lilly W.W."/>
            <person name="Ma L.J."/>
            <person name="Mackey A.J."/>
            <person name="Manning G."/>
            <person name="Martin F."/>
            <person name="Muraguchi H."/>
            <person name="Natvig D.O."/>
            <person name="Palmerini H."/>
            <person name="Ramesh M.A."/>
            <person name="Rehmeyer C.J."/>
            <person name="Roe B.A."/>
            <person name="Shenoy N."/>
            <person name="Stanke M."/>
            <person name="Ter-Hovhannisyan V."/>
            <person name="Tunlid A."/>
            <person name="Velagapudi R."/>
            <person name="Vision T.J."/>
            <person name="Zeng Q."/>
            <person name="Zolan M.E."/>
            <person name="Pukkila P.J."/>
        </authorList>
    </citation>
    <scope>NUCLEOTIDE SEQUENCE [LARGE SCALE GENOMIC DNA]</scope>
    <source>
        <strain evidence="3">Okayama-7 / 130 / ATCC MYA-4618 / FGSC 9003</strain>
    </source>
</reference>
<evidence type="ECO:0000313" key="3">
    <source>
        <dbReference type="Proteomes" id="UP000001861"/>
    </source>
</evidence>
<keyword evidence="3" id="KW-1185">Reference proteome</keyword>
<dbReference type="EMBL" id="AACS02000001">
    <property type="protein sequence ID" value="EAU92300.1"/>
    <property type="molecule type" value="Genomic_DNA"/>
</dbReference>
<protein>
    <submittedName>
        <fullName evidence="2">Acetyltransferase</fullName>
    </submittedName>
</protein>
<dbReference type="VEuPathDB" id="FungiDB:CC1G_00519"/>
<dbReference type="RefSeq" id="XP_001829340.1">
    <property type="nucleotide sequence ID" value="XM_001829288.1"/>
</dbReference>
<dbReference type="KEGG" id="cci:CC1G_00519"/>
<dbReference type="InParanoid" id="A8N395"/>
<dbReference type="Proteomes" id="UP000001861">
    <property type="component" value="Unassembled WGS sequence"/>
</dbReference>
<dbReference type="PANTHER" id="PTHR43328">
    <property type="entry name" value="ACETYLTRANSFERASE-RELATED"/>
    <property type="match status" value="1"/>
</dbReference>
<evidence type="ECO:0000313" key="2">
    <source>
        <dbReference type="EMBL" id="EAU92300.1"/>
    </source>
</evidence>
<dbReference type="GO" id="GO:0016747">
    <property type="term" value="F:acyltransferase activity, transferring groups other than amino-acyl groups"/>
    <property type="evidence" value="ECO:0007669"/>
    <property type="project" value="InterPro"/>
</dbReference>
<dbReference type="eggNOG" id="ENOG502S3FV">
    <property type="taxonomic scope" value="Eukaryota"/>
</dbReference>
<dbReference type="InterPro" id="IPR000182">
    <property type="entry name" value="GNAT_dom"/>
</dbReference>
<organism evidence="2 3">
    <name type="scientific">Coprinopsis cinerea (strain Okayama-7 / 130 / ATCC MYA-4618 / FGSC 9003)</name>
    <name type="common">Inky cap fungus</name>
    <name type="synonym">Hormographiella aspergillata</name>
    <dbReference type="NCBI Taxonomy" id="240176"/>
    <lineage>
        <taxon>Eukaryota</taxon>
        <taxon>Fungi</taxon>
        <taxon>Dikarya</taxon>
        <taxon>Basidiomycota</taxon>
        <taxon>Agaricomycotina</taxon>
        <taxon>Agaricomycetes</taxon>
        <taxon>Agaricomycetidae</taxon>
        <taxon>Agaricales</taxon>
        <taxon>Agaricineae</taxon>
        <taxon>Psathyrellaceae</taxon>
        <taxon>Coprinopsis</taxon>
    </lineage>
</organism>
<proteinExistence type="predicted"/>
<gene>
    <name evidence="2" type="ORF">CC1G_00519</name>
</gene>
<dbReference type="OrthoDB" id="630895at2759"/>
<sequence>MLTSMPPIERHPITGEMILRLRKHPNLILTPPRESDVPKLAEYLSDPRISSFLASPPIPYRIEHAQAWLARAISERGAVVEEIESKGSGPFTGCPFQFIRQLKGDGSDEMIGAIHLVPWPKGRVPDVDDLRESGSSVTEVIWTIGNWLTPALHGQGIMTNAVETILHDWGVPWMDVRKVIVGAFIENPASVKVFEKNGFKTWSIVENALEVRGEMKGLHTLLWTRNELSCS</sequence>
<dbReference type="PANTHER" id="PTHR43328:SF1">
    <property type="entry name" value="N-ACETYLTRANSFERASE DOMAIN-CONTAINING PROTEIN"/>
    <property type="match status" value="1"/>
</dbReference>
<accession>A8N395</accession>